<gene>
    <name evidence="4" type="ORF">GCM10025870_02400</name>
</gene>
<keyword evidence="1" id="KW-0645">Protease</keyword>
<keyword evidence="3" id="KW-0378">Hydrolase</keyword>
<dbReference type="SUPFAM" id="SSF53187">
    <property type="entry name" value="Zn-dependent exopeptidases"/>
    <property type="match status" value="1"/>
</dbReference>
<sequence length="185" mass="19197">MSPIGRGSILSRIWAQPSITVTGIDAPSVANASNTLIPRVSVRVSARVAPGQDAAAALQALRAHLLAHAPFGARIELDDIDTGQPFLVDTSGWAVADAKRAMADAWGSEPVDIGVGGSIPFIAELVEEFPSAQILVTGVEDPDSRAHSPNESLHLGVFRRAILAEAALLARLQARTRAPQGGSGA</sequence>
<reference evidence="5" key="1">
    <citation type="journal article" date="2019" name="Int. J. Syst. Evol. Microbiol.">
        <title>The Global Catalogue of Microorganisms (GCM) 10K type strain sequencing project: providing services to taxonomists for standard genome sequencing and annotation.</title>
        <authorList>
            <consortium name="The Broad Institute Genomics Platform"/>
            <consortium name="The Broad Institute Genome Sequencing Center for Infectious Disease"/>
            <person name="Wu L."/>
            <person name="Ma J."/>
        </authorList>
    </citation>
    <scope>NUCLEOTIDE SEQUENCE [LARGE SCALE GENOMIC DNA]</scope>
    <source>
        <strain evidence="5">NBRC 109019</strain>
    </source>
</reference>
<accession>A0ABM8GXH9</accession>
<dbReference type="InterPro" id="IPR002933">
    <property type="entry name" value="Peptidase_M20"/>
</dbReference>
<proteinExistence type="predicted"/>
<dbReference type="PANTHER" id="PTHR43270:SF12">
    <property type="entry name" value="SUCCINYL-DIAMINOPIMELATE DESUCCINYLASE"/>
    <property type="match status" value="1"/>
</dbReference>
<dbReference type="Proteomes" id="UP001321477">
    <property type="component" value="Chromosome"/>
</dbReference>
<organism evidence="4 5">
    <name type="scientific">Agromyces marinus</name>
    <dbReference type="NCBI Taxonomy" id="1389020"/>
    <lineage>
        <taxon>Bacteria</taxon>
        <taxon>Bacillati</taxon>
        <taxon>Actinomycetota</taxon>
        <taxon>Actinomycetes</taxon>
        <taxon>Micrococcales</taxon>
        <taxon>Microbacteriaceae</taxon>
        <taxon>Agromyces</taxon>
    </lineage>
</organism>
<keyword evidence="5" id="KW-1185">Reference proteome</keyword>
<evidence type="ECO:0000256" key="2">
    <source>
        <dbReference type="ARBA" id="ARBA00022723"/>
    </source>
</evidence>
<dbReference type="EMBL" id="AP027734">
    <property type="protein sequence ID" value="BDZ53167.1"/>
    <property type="molecule type" value="Genomic_DNA"/>
</dbReference>
<dbReference type="Gene3D" id="3.40.630.10">
    <property type="entry name" value="Zn peptidases"/>
    <property type="match status" value="1"/>
</dbReference>
<dbReference type="PANTHER" id="PTHR43270">
    <property type="entry name" value="BETA-ALA-HIS DIPEPTIDASE"/>
    <property type="match status" value="1"/>
</dbReference>
<evidence type="ECO:0000313" key="4">
    <source>
        <dbReference type="EMBL" id="BDZ53167.1"/>
    </source>
</evidence>
<dbReference type="Pfam" id="PF01546">
    <property type="entry name" value="Peptidase_M20"/>
    <property type="match status" value="1"/>
</dbReference>
<evidence type="ECO:0000313" key="5">
    <source>
        <dbReference type="Proteomes" id="UP001321477"/>
    </source>
</evidence>
<dbReference type="InterPro" id="IPR051458">
    <property type="entry name" value="Cyt/Met_Dipeptidase"/>
</dbReference>
<evidence type="ECO:0000256" key="3">
    <source>
        <dbReference type="ARBA" id="ARBA00022801"/>
    </source>
</evidence>
<keyword evidence="2" id="KW-0479">Metal-binding</keyword>
<evidence type="ECO:0000256" key="1">
    <source>
        <dbReference type="ARBA" id="ARBA00022670"/>
    </source>
</evidence>
<protein>
    <recommendedName>
        <fullName evidence="6">M20/M25/M40 family metallo-hydrolase</fullName>
    </recommendedName>
</protein>
<name>A0ABM8GXH9_9MICO</name>
<evidence type="ECO:0008006" key="6">
    <source>
        <dbReference type="Google" id="ProtNLM"/>
    </source>
</evidence>